<keyword evidence="6" id="KW-1185">Reference proteome</keyword>
<dbReference type="InterPro" id="IPR018060">
    <property type="entry name" value="HTH_AraC"/>
</dbReference>
<keyword evidence="3" id="KW-0804">Transcription</keyword>
<keyword evidence="1" id="KW-0805">Transcription regulation</keyword>
<dbReference type="EMBL" id="JBHRSJ010000022">
    <property type="protein sequence ID" value="MFC2972938.1"/>
    <property type="molecule type" value="Genomic_DNA"/>
</dbReference>
<dbReference type="InterPro" id="IPR032783">
    <property type="entry name" value="AraC_lig"/>
</dbReference>
<evidence type="ECO:0000259" key="4">
    <source>
        <dbReference type="PROSITE" id="PS01124"/>
    </source>
</evidence>
<sequence>MNSSMPLIDWLLESLELDASLFHVGRYCGGWHASTQGLARASFHLLVQGRCWLHLEDRAPQPLEAGDALFVLRDVPYRLSGEASAEAACAAPRGQMAPLDVQAEDGVGLVCGFFHFHPGLSELIVDSLPTCLLLRAGDPALAPARCLFELILAECARPQGPSAGVLERLSQLLFLYVLRQHGAESGELRGLLALARQPAFAGLLQQLIAAPAQGWTLERMAGCSGLSRAAFAKRFHELSGQTPGQVLLGLRMREACRLLKEGRAVAEVAEAVGYQSVAAFTRAFDALVGVPPGAYRRSRGRAGRE</sequence>
<dbReference type="Gene3D" id="1.10.10.60">
    <property type="entry name" value="Homeodomain-like"/>
    <property type="match status" value="2"/>
</dbReference>
<feature type="domain" description="HTH araC/xylS-type" evidence="4">
    <location>
        <begin position="198"/>
        <end position="298"/>
    </location>
</feature>
<evidence type="ECO:0000256" key="3">
    <source>
        <dbReference type="ARBA" id="ARBA00023163"/>
    </source>
</evidence>
<dbReference type="PANTHER" id="PTHR11019">
    <property type="entry name" value="HTH-TYPE TRANSCRIPTIONAL REGULATOR NIMR"/>
    <property type="match status" value="1"/>
</dbReference>
<evidence type="ECO:0000256" key="2">
    <source>
        <dbReference type="ARBA" id="ARBA00023125"/>
    </source>
</evidence>
<dbReference type="PROSITE" id="PS01124">
    <property type="entry name" value="HTH_ARAC_FAMILY_2"/>
    <property type="match status" value="1"/>
</dbReference>
<dbReference type="SMART" id="SM00342">
    <property type="entry name" value="HTH_ARAC"/>
    <property type="match status" value="1"/>
</dbReference>
<dbReference type="PROSITE" id="PS00041">
    <property type="entry name" value="HTH_ARAC_FAMILY_1"/>
    <property type="match status" value="1"/>
</dbReference>
<dbReference type="SUPFAM" id="SSF46689">
    <property type="entry name" value="Homeodomain-like"/>
    <property type="match status" value="1"/>
</dbReference>
<dbReference type="Proteomes" id="UP001595457">
    <property type="component" value="Unassembled WGS sequence"/>
</dbReference>
<evidence type="ECO:0000313" key="5">
    <source>
        <dbReference type="EMBL" id="MFC2972938.1"/>
    </source>
</evidence>
<gene>
    <name evidence="5" type="ORF">ACFOJE_12025</name>
</gene>
<organism evidence="5 6">
    <name type="scientific">Azotobacter bryophylli</name>
    <dbReference type="NCBI Taxonomy" id="1986537"/>
    <lineage>
        <taxon>Bacteria</taxon>
        <taxon>Pseudomonadati</taxon>
        <taxon>Pseudomonadota</taxon>
        <taxon>Gammaproteobacteria</taxon>
        <taxon>Pseudomonadales</taxon>
        <taxon>Pseudomonadaceae</taxon>
        <taxon>Azotobacter</taxon>
    </lineage>
</organism>
<dbReference type="InterPro" id="IPR009057">
    <property type="entry name" value="Homeodomain-like_sf"/>
</dbReference>
<dbReference type="InterPro" id="IPR018062">
    <property type="entry name" value="HTH_AraC-typ_CS"/>
</dbReference>
<reference evidence="6" key="1">
    <citation type="journal article" date="2019" name="Int. J. Syst. Evol. Microbiol.">
        <title>The Global Catalogue of Microorganisms (GCM) 10K type strain sequencing project: providing services to taxonomists for standard genome sequencing and annotation.</title>
        <authorList>
            <consortium name="The Broad Institute Genomics Platform"/>
            <consortium name="The Broad Institute Genome Sequencing Center for Infectious Disease"/>
            <person name="Wu L."/>
            <person name="Ma J."/>
        </authorList>
    </citation>
    <scope>NUCLEOTIDE SEQUENCE [LARGE SCALE GENOMIC DNA]</scope>
    <source>
        <strain evidence="6">KCTC 62195</strain>
    </source>
</reference>
<dbReference type="Pfam" id="PF12833">
    <property type="entry name" value="HTH_18"/>
    <property type="match status" value="1"/>
</dbReference>
<evidence type="ECO:0000313" key="6">
    <source>
        <dbReference type="Proteomes" id="UP001595457"/>
    </source>
</evidence>
<proteinExistence type="predicted"/>
<dbReference type="Pfam" id="PF12852">
    <property type="entry name" value="Cupin_6"/>
    <property type="match status" value="1"/>
</dbReference>
<keyword evidence="2" id="KW-0238">DNA-binding</keyword>
<protein>
    <submittedName>
        <fullName evidence="5">AraC family transcriptional regulator</fullName>
    </submittedName>
</protein>
<accession>A0ABV7ATT2</accession>
<comment type="caution">
    <text evidence="5">The sequence shown here is derived from an EMBL/GenBank/DDBJ whole genome shotgun (WGS) entry which is preliminary data.</text>
</comment>
<dbReference type="RefSeq" id="WP_377814593.1">
    <property type="nucleotide sequence ID" value="NZ_JBHRSJ010000022.1"/>
</dbReference>
<dbReference type="InterPro" id="IPR020449">
    <property type="entry name" value="Tscrpt_reg_AraC-type_HTH"/>
</dbReference>
<dbReference type="PANTHER" id="PTHR11019:SF159">
    <property type="entry name" value="TRANSCRIPTIONAL REGULATOR-RELATED"/>
    <property type="match status" value="1"/>
</dbReference>
<name>A0ABV7ATT2_9GAMM</name>
<dbReference type="PRINTS" id="PR00032">
    <property type="entry name" value="HTHARAC"/>
</dbReference>
<evidence type="ECO:0000256" key="1">
    <source>
        <dbReference type="ARBA" id="ARBA00023015"/>
    </source>
</evidence>